<dbReference type="OrthoDB" id="270720at2759"/>
<dbReference type="SUPFAM" id="SSF82185">
    <property type="entry name" value="Histone H3 K4-specific methyltransferase SET7/9 N-terminal domain"/>
    <property type="match status" value="1"/>
</dbReference>
<dbReference type="GO" id="GO:0009707">
    <property type="term" value="C:chloroplast outer membrane"/>
    <property type="evidence" value="ECO:0007669"/>
    <property type="project" value="TreeGrafter"/>
</dbReference>
<name>A0A5B6VAW4_9ROSI</name>
<reference evidence="2" key="1">
    <citation type="journal article" date="2019" name="Plant Biotechnol. J.">
        <title>Genome sequencing of the Australian wild diploid species Gossypium australe highlights disease resistance and delayed gland morphogenesis.</title>
        <authorList>
            <person name="Cai Y."/>
            <person name="Cai X."/>
            <person name="Wang Q."/>
            <person name="Wang P."/>
            <person name="Zhang Y."/>
            <person name="Cai C."/>
            <person name="Xu Y."/>
            <person name="Wang K."/>
            <person name="Zhou Z."/>
            <person name="Wang C."/>
            <person name="Geng S."/>
            <person name="Li B."/>
            <person name="Dong Q."/>
            <person name="Hou Y."/>
            <person name="Wang H."/>
            <person name="Ai P."/>
            <person name="Liu Z."/>
            <person name="Yi F."/>
            <person name="Sun M."/>
            <person name="An G."/>
            <person name="Cheng J."/>
            <person name="Zhang Y."/>
            <person name="Shi Q."/>
            <person name="Xie Y."/>
            <person name="Shi X."/>
            <person name="Chang Y."/>
            <person name="Huang F."/>
            <person name="Chen Y."/>
            <person name="Hong S."/>
            <person name="Mi L."/>
            <person name="Sun Q."/>
            <person name="Zhang L."/>
            <person name="Zhou B."/>
            <person name="Peng R."/>
            <person name="Zhang X."/>
            <person name="Liu F."/>
        </authorList>
    </citation>
    <scope>NUCLEOTIDE SEQUENCE [LARGE SCALE GENOMIC DNA]</scope>
    <source>
        <strain evidence="2">cv. PA1801</strain>
    </source>
</reference>
<dbReference type="EMBL" id="SMMG02000007">
    <property type="protein sequence ID" value="KAA3466279.1"/>
    <property type="molecule type" value="Genomic_DNA"/>
</dbReference>
<organism evidence="1 2">
    <name type="scientific">Gossypium australe</name>
    <dbReference type="NCBI Taxonomy" id="47621"/>
    <lineage>
        <taxon>Eukaryota</taxon>
        <taxon>Viridiplantae</taxon>
        <taxon>Streptophyta</taxon>
        <taxon>Embryophyta</taxon>
        <taxon>Tracheophyta</taxon>
        <taxon>Spermatophyta</taxon>
        <taxon>Magnoliopsida</taxon>
        <taxon>eudicotyledons</taxon>
        <taxon>Gunneridae</taxon>
        <taxon>Pentapetalae</taxon>
        <taxon>rosids</taxon>
        <taxon>malvids</taxon>
        <taxon>Malvales</taxon>
        <taxon>Malvaceae</taxon>
        <taxon>Malvoideae</taxon>
        <taxon>Gossypium</taxon>
    </lineage>
</organism>
<keyword evidence="2" id="KW-1185">Reference proteome</keyword>
<dbReference type="GO" id="GO:0010020">
    <property type="term" value="P:chloroplast fission"/>
    <property type="evidence" value="ECO:0007669"/>
    <property type="project" value="TreeGrafter"/>
</dbReference>
<dbReference type="PANTHER" id="PTHR43215">
    <property type="entry name" value="RADIAL SPOKE HEAD 1 HOMOLOG"/>
    <property type="match status" value="1"/>
</dbReference>
<comment type="caution">
    <text evidence="1">The sequence shown here is derived from an EMBL/GenBank/DDBJ whole genome shotgun (WGS) entry which is preliminary data.</text>
</comment>
<accession>A0A5B6VAW4</accession>
<dbReference type="PANTHER" id="PTHR43215:SF15">
    <property type="entry name" value="PROTEIN ACCUMULATION AND REPLICATION OF CHLOROPLASTS 3, CHLOROPLASTIC"/>
    <property type="match status" value="1"/>
</dbReference>
<dbReference type="AlphaFoldDB" id="A0A5B6VAW4"/>
<evidence type="ECO:0000313" key="1">
    <source>
        <dbReference type="EMBL" id="KAA3466279.1"/>
    </source>
</evidence>
<proteinExistence type="predicted"/>
<evidence type="ECO:0000313" key="2">
    <source>
        <dbReference type="Proteomes" id="UP000325315"/>
    </source>
</evidence>
<dbReference type="Proteomes" id="UP000325315">
    <property type="component" value="Unassembled WGS sequence"/>
</dbReference>
<sequence length="362" mass="40091">MVICVVASSNVINNNDVQAFLHTFRQTTEYTKDIIISVVHEPKLEPNLLVTTVVILGHLEEQASKKSGIFTRLAQHFPFVFNLLRRHPSQSNDTNDVKVMNRTDSDKMGKEVALEGISGGLDDRHGEIQYAPNDKSSDIYSLRNYDSGSDQNEIALLDGKTDFSSYYDDITEGIPTFSREPLSRWNLGPGNQLAKEWAKERAADSEATPVLDNLSIFCLPVGVRSLEEPKEGINTLNALEFSESKSENVVKAAALPSSSRSLGAFTDASFEAMKEFYNSGYTLLKGKTGVPKKQGVLSARAASMLEAERDSPKKWSPIVEMHYRGGVYRGRCQGGLPEGKGRLILGDGNIYDGMWRYGILER</sequence>
<dbReference type="GO" id="GO:0005829">
    <property type="term" value="C:cytosol"/>
    <property type="evidence" value="ECO:0007669"/>
    <property type="project" value="TreeGrafter"/>
</dbReference>
<gene>
    <name evidence="1" type="ORF">EPI10_001380</name>
</gene>
<protein>
    <submittedName>
        <fullName evidence="1">Protein ACCUMULATION AND REPLICATION OF CHLOROPLASTS 3</fullName>
    </submittedName>
</protein>